<comment type="caution">
    <text evidence="1">The sequence shown here is derived from an EMBL/GenBank/DDBJ whole genome shotgun (WGS) entry which is preliminary data.</text>
</comment>
<sequence>AVCGLENAFCFNVGWTATFGGGGPLLFVLIGQECGGVDRRELLTNRAIARLAGDPMIDCVSHSYNLFIGDVLEEHKDLLVAVNAIMKKLINIIPSAKFRCFTHFQPMQRN</sequence>
<feature type="non-terminal residue" evidence="1">
    <location>
        <position position="1"/>
    </location>
</feature>
<proteinExistence type="predicted"/>
<dbReference type="EMBL" id="QUTE01013592">
    <property type="protein sequence ID" value="RHZ04250.1"/>
    <property type="molecule type" value="Genomic_DNA"/>
</dbReference>
<dbReference type="PANTHER" id="PTHR40866:SF1">
    <property type="entry name" value="BED-TYPE DOMAIN-CONTAINING PROTEIN"/>
    <property type="match status" value="1"/>
</dbReference>
<dbReference type="Proteomes" id="UP000266196">
    <property type="component" value="Unassembled WGS sequence"/>
</dbReference>
<dbReference type="PANTHER" id="PTHR40866">
    <property type="entry name" value="BED-TYPE DOMAIN-CONTAINING PROTEIN"/>
    <property type="match status" value="1"/>
</dbReference>
<dbReference type="AlphaFoldDB" id="A0A397F079"/>
<organism evidence="1 2">
    <name type="scientific">Aphanomyces astaci</name>
    <name type="common">Crayfish plague agent</name>
    <dbReference type="NCBI Taxonomy" id="112090"/>
    <lineage>
        <taxon>Eukaryota</taxon>
        <taxon>Sar</taxon>
        <taxon>Stramenopiles</taxon>
        <taxon>Oomycota</taxon>
        <taxon>Saprolegniomycetes</taxon>
        <taxon>Saprolegniales</taxon>
        <taxon>Verrucalvaceae</taxon>
        <taxon>Aphanomyces</taxon>
    </lineage>
</organism>
<protein>
    <submittedName>
        <fullName evidence="1">Uncharacterized protein</fullName>
    </submittedName>
</protein>
<accession>A0A397F079</accession>
<reference evidence="1 2" key="1">
    <citation type="submission" date="2018-08" db="EMBL/GenBank/DDBJ databases">
        <title>Aphanomyces genome sequencing and annotation.</title>
        <authorList>
            <person name="Minardi D."/>
            <person name="Oidtmann B."/>
            <person name="Van Der Giezen M."/>
            <person name="Studholme D.J."/>
        </authorList>
    </citation>
    <scope>NUCLEOTIDE SEQUENCE [LARGE SCALE GENOMIC DNA]</scope>
    <source>
        <strain evidence="1 2">197901</strain>
    </source>
</reference>
<name>A0A397F079_APHAT</name>
<gene>
    <name evidence="1" type="ORF">DYB31_013077</name>
</gene>
<evidence type="ECO:0000313" key="1">
    <source>
        <dbReference type="EMBL" id="RHZ04250.1"/>
    </source>
</evidence>
<evidence type="ECO:0000313" key="2">
    <source>
        <dbReference type="Proteomes" id="UP000266196"/>
    </source>
</evidence>